<comment type="caution">
    <text evidence="5">The sequence shown here is derived from an EMBL/GenBank/DDBJ whole genome shotgun (WGS) entry which is preliminary data.</text>
</comment>
<accession>A0ABQ3UP17</accession>
<dbReference type="InterPro" id="IPR000792">
    <property type="entry name" value="Tscrpt_reg_LuxR_C"/>
</dbReference>
<keyword evidence="3" id="KW-0804">Transcription</keyword>
<reference evidence="5 6" key="1">
    <citation type="journal article" date="2021" name="Int. J. Syst. Evol. Microbiol.">
        <title>Reticulibacter mediterranei gen. nov., sp. nov., within the new family Reticulibacteraceae fam. nov., and Ktedonospora formicarum gen. nov., sp. nov., Ktedonobacter robiniae sp. nov., Dictyobacter formicarum sp. nov. and Dictyobacter arantiisoli sp. nov., belonging to the class Ktedonobacteria.</title>
        <authorList>
            <person name="Yabe S."/>
            <person name="Zheng Y."/>
            <person name="Wang C.M."/>
            <person name="Sakai Y."/>
            <person name="Abe K."/>
            <person name="Yokota A."/>
            <person name="Donadio S."/>
            <person name="Cavaletti L."/>
            <person name="Monciardini P."/>
        </authorList>
    </citation>
    <scope>NUCLEOTIDE SEQUENCE [LARGE SCALE GENOMIC DNA]</scope>
    <source>
        <strain evidence="5 6">SOSP1-30</strain>
    </source>
</reference>
<dbReference type="SMART" id="SM00421">
    <property type="entry name" value="HTH_LUXR"/>
    <property type="match status" value="1"/>
</dbReference>
<evidence type="ECO:0000256" key="3">
    <source>
        <dbReference type="ARBA" id="ARBA00023163"/>
    </source>
</evidence>
<dbReference type="PRINTS" id="PR00038">
    <property type="entry name" value="HTHLUXR"/>
</dbReference>
<evidence type="ECO:0000313" key="5">
    <source>
        <dbReference type="EMBL" id="GHO54423.1"/>
    </source>
</evidence>
<keyword evidence="1" id="KW-0805">Transcription regulation</keyword>
<dbReference type="InterPro" id="IPR016032">
    <property type="entry name" value="Sig_transdc_resp-reg_C-effctor"/>
</dbReference>
<evidence type="ECO:0000313" key="6">
    <source>
        <dbReference type="Proteomes" id="UP000654345"/>
    </source>
</evidence>
<dbReference type="CDD" id="cd06170">
    <property type="entry name" value="LuxR_C_like"/>
    <property type="match status" value="1"/>
</dbReference>
<keyword evidence="2" id="KW-0238">DNA-binding</keyword>
<organism evidence="5 6">
    <name type="scientific">Ktedonobacter robiniae</name>
    <dbReference type="NCBI Taxonomy" id="2778365"/>
    <lineage>
        <taxon>Bacteria</taxon>
        <taxon>Bacillati</taxon>
        <taxon>Chloroflexota</taxon>
        <taxon>Ktedonobacteria</taxon>
        <taxon>Ktedonobacterales</taxon>
        <taxon>Ktedonobacteraceae</taxon>
        <taxon>Ktedonobacter</taxon>
    </lineage>
</organism>
<proteinExistence type="predicted"/>
<dbReference type="PANTHER" id="PTHR44688">
    <property type="entry name" value="DNA-BINDING TRANSCRIPTIONAL ACTIVATOR DEVR_DOSR"/>
    <property type="match status" value="1"/>
</dbReference>
<name>A0ABQ3UP17_9CHLR</name>
<evidence type="ECO:0000256" key="2">
    <source>
        <dbReference type="ARBA" id="ARBA00023125"/>
    </source>
</evidence>
<keyword evidence="6" id="KW-1185">Reference proteome</keyword>
<feature type="domain" description="HTH luxR-type" evidence="4">
    <location>
        <begin position="50"/>
        <end position="115"/>
    </location>
</feature>
<gene>
    <name evidence="5" type="ORF">KSB_28980</name>
</gene>
<dbReference type="Proteomes" id="UP000654345">
    <property type="component" value="Unassembled WGS sequence"/>
</dbReference>
<dbReference type="RefSeq" id="WP_201371144.1">
    <property type="nucleotide sequence ID" value="NZ_BNJG01000001.1"/>
</dbReference>
<dbReference type="SUPFAM" id="SSF46894">
    <property type="entry name" value="C-terminal effector domain of the bipartite response regulators"/>
    <property type="match status" value="1"/>
</dbReference>
<dbReference type="Gene3D" id="1.10.10.10">
    <property type="entry name" value="Winged helix-like DNA-binding domain superfamily/Winged helix DNA-binding domain"/>
    <property type="match status" value="1"/>
</dbReference>
<dbReference type="EMBL" id="BNJG01000001">
    <property type="protein sequence ID" value="GHO54423.1"/>
    <property type="molecule type" value="Genomic_DNA"/>
</dbReference>
<dbReference type="PANTHER" id="PTHR44688:SF16">
    <property type="entry name" value="DNA-BINDING TRANSCRIPTIONAL ACTIVATOR DEVR_DOSR"/>
    <property type="match status" value="1"/>
</dbReference>
<protein>
    <recommendedName>
        <fullName evidence="4">HTH luxR-type domain-containing protein</fullName>
    </recommendedName>
</protein>
<dbReference type="Pfam" id="PF00196">
    <property type="entry name" value="GerE"/>
    <property type="match status" value="1"/>
</dbReference>
<dbReference type="InterPro" id="IPR036388">
    <property type="entry name" value="WH-like_DNA-bd_sf"/>
</dbReference>
<evidence type="ECO:0000256" key="1">
    <source>
        <dbReference type="ARBA" id="ARBA00023015"/>
    </source>
</evidence>
<dbReference type="PROSITE" id="PS00622">
    <property type="entry name" value="HTH_LUXR_1"/>
    <property type="match status" value="1"/>
</dbReference>
<sequence>MFLARDGFKNSEAWRSQLEAALELFTQLGDQIQAQRLRNQLRRCSRKPARSRLPFDLSEREVEVLRLVATGKSNRQIGEMLVISERTVINHIASIFNKTGVSNRAGATALAIRHKLVE</sequence>
<dbReference type="PROSITE" id="PS50043">
    <property type="entry name" value="HTH_LUXR_2"/>
    <property type="match status" value="1"/>
</dbReference>
<evidence type="ECO:0000259" key="4">
    <source>
        <dbReference type="PROSITE" id="PS50043"/>
    </source>
</evidence>